<proteinExistence type="predicted"/>
<reference evidence="2 3" key="1">
    <citation type="submission" date="2021-06" db="EMBL/GenBank/DDBJ databases">
        <title>Caerostris extrusa draft genome.</title>
        <authorList>
            <person name="Kono N."/>
            <person name="Arakawa K."/>
        </authorList>
    </citation>
    <scope>NUCLEOTIDE SEQUENCE [LARGE SCALE GENOMIC DNA]</scope>
</reference>
<comment type="caution">
    <text evidence="2">The sequence shown here is derived from an EMBL/GenBank/DDBJ whole genome shotgun (WGS) entry which is preliminary data.</text>
</comment>
<evidence type="ECO:0000313" key="2">
    <source>
        <dbReference type="EMBL" id="GIY94323.1"/>
    </source>
</evidence>
<dbReference type="AlphaFoldDB" id="A0AAV4XKQ5"/>
<feature type="compositionally biased region" description="Basic residues" evidence="1">
    <location>
        <begin position="38"/>
        <end position="50"/>
    </location>
</feature>
<accession>A0AAV4XKQ5</accession>
<protein>
    <submittedName>
        <fullName evidence="2">Uncharacterized protein</fullName>
    </submittedName>
</protein>
<feature type="region of interest" description="Disordered" evidence="1">
    <location>
        <begin position="29"/>
        <end position="52"/>
    </location>
</feature>
<name>A0AAV4XKQ5_CAEEX</name>
<keyword evidence="3" id="KW-1185">Reference proteome</keyword>
<gene>
    <name evidence="2" type="ORF">CEXT_31171</name>
</gene>
<dbReference type="Proteomes" id="UP001054945">
    <property type="component" value="Unassembled WGS sequence"/>
</dbReference>
<organism evidence="2 3">
    <name type="scientific">Caerostris extrusa</name>
    <name type="common">Bark spider</name>
    <name type="synonym">Caerostris bankana</name>
    <dbReference type="NCBI Taxonomy" id="172846"/>
    <lineage>
        <taxon>Eukaryota</taxon>
        <taxon>Metazoa</taxon>
        <taxon>Ecdysozoa</taxon>
        <taxon>Arthropoda</taxon>
        <taxon>Chelicerata</taxon>
        <taxon>Arachnida</taxon>
        <taxon>Araneae</taxon>
        <taxon>Araneomorphae</taxon>
        <taxon>Entelegynae</taxon>
        <taxon>Araneoidea</taxon>
        <taxon>Araneidae</taxon>
        <taxon>Caerostris</taxon>
    </lineage>
</organism>
<evidence type="ECO:0000256" key="1">
    <source>
        <dbReference type="SAM" id="MobiDB-lite"/>
    </source>
</evidence>
<evidence type="ECO:0000313" key="3">
    <source>
        <dbReference type="Proteomes" id="UP001054945"/>
    </source>
</evidence>
<sequence>MQSPQFVSPHAKTIHAFTSLEPLVFEHHPHTQAPQAKLHNKRRLPGKNRRSPLFCHCMQKGKQKPKKHRRKFLFSSELATHPLIRPPTTSMSTHPALYHYHLRNTRNFLLLQVEPAIFF</sequence>
<dbReference type="EMBL" id="BPLR01017769">
    <property type="protein sequence ID" value="GIY94323.1"/>
    <property type="molecule type" value="Genomic_DNA"/>
</dbReference>